<dbReference type="RefSeq" id="WP_130630322.1">
    <property type="nucleotide sequence ID" value="NZ_CP036164.1"/>
</dbReference>
<feature type="domain" description="AMP-dependent synthetase/ligase" evidence="1">
    <location>
        <begin position="10"/>
        <end position="363"/>
    </location>
</feature>
<dbReference type="InterPro" id="IPR025110">
    <property type="entry name" value="AMP-bd_C"/>
</dbReference>
<keyword evidence="4" id="KW-1185">Reference proteome</keyword>
<proteinExistence type="predicted"/>
<dbReference type="Pfam" id="PF13193">
    <property type="entry name" value="AMP-binding_C"/>
    <property type="match status" value="1"/>
</dbReference>
<sequence length="511" mass="54729">MNLDLLLDMAVSGDPDRVLVGRHGDGLTAADLQRRAANGAAVLRTTGAAHVVYIAVIDEAFPTALFAASRARVPLVPLNYRLAREQLSELISQNAPAYVIADQDLLDQLAVDPEMSTTPAGWLALTDEEQAGADDSFPGDPDDIALLLYTSGTTAAPKAAVLRHKHLTSYVLTTIEFGAADPGDCSLVSVPPYHIAGVANTITNIYAGRRVVHLSRFTPEGWIDTVRDEGVTQALVVPTMLARVVEKLDDTGAMHGPALRSIAYGGAPMPRRIIERALDLFPDTNFVNAYGLTETSSTIAVLGPEDHREAVASGDPAVRARLDSVGRPVPGIEVEVRDDHGTVLPAGRAGNLFVRGDQVSGEYRGRTTEQTDGWFATRDLAYVDDAGFLFVKGRADDTIIRGGENIAPAEIEAALEQHPAVSEVAVVGLPDEEWGQRIAAIVVLRPGREASADELRDFARGRLRGSKTPEVIELVSELPRTDTGKLLRRSLVTDLTRSSTTTESAKMEATP</sequence>
<dbReference type="PANTHER" id="PTHR43201">
    <property type="entry name" value="ACYL-COA SYNTHETASE"/>
    <property type="match status" value="1"/>
</dbReference>
<name>A0A4P6MZC0_9MICO</name>
<dbReference type="InterPro" id="IPR042099">
    <property type="entry name" value="ANL_N_sf"/>
</dbReference>
<dbReference type="GO" id="GO:0006631">
    <property type="term" value="P:fatty acid metabolic process"/>
    <property type="evidence" value="ECO:0007669"/>
    <property type="project" value="TreeGrafter"/>
</dbReference>
<reference evidence="3 4" key="1">
    <citation type="submission" date="2019-02" db="EMBL/GenBank/DDBJ databases">
        <title>Genomic data mining of an Antarctic deep-sea actinobacterium, Janibacterlimosus P3-3-X1.</title>
        <authorList>
            <person name="Liao L."/>
            <person name="Chen B."/>
        </authorList>
    </citation>
    <scope>NUCLEOTIDE SEQUENCE [LARGE SCALE GENOMIC DNA]</scope>
    <source>
        <strain evidence="3 4">P3-3-X1</strain>
    </source>
</reference>
<dbReference type="SUPFAM" id="SSF56801">
    <property type="entry name" value="Acetyl-CoA synthetase-like"/>
    <property type="match status" value="1"/>
</dbReference>
<dbReference type="KEGG" id="jli:EXU32_13230"/>
<dbReference type="Proteomes" id="UP000290408">
    <property type="component" value="Chromosome"/>
</dbReference>
<gene>
    <name evidence="3" type="ORF">EXU32_13230</name>
</gene>
<evidence type="ECO:0000259" key="2">
    <source>
        <dbReference type="Pfam" id="PF13193"/>
    </source>
</evidence>
<evidence type="ECO:0000313" key="4">
    <source>
        <dbReference type="Proteomes" id="UP000290408"/>
    </source>
</evidence>
<dbReference type="AlphaFoldDB" id="A0A4P6MZC0"/>
<dbReference type="GO" id="GO:0031956">
    <property type="term" value="F:medium-chain fatty acid-CoA ligase activity"/>
    <property type="evidence" value="ECO:0007669"/>
    <property type="project" value="TreeGrafter"/>
</dbReference>
<evidence type="ECO:0000313" key="3">
    <source>
        <dbReference type="EMBL" id="QBF47123.1"/>
    </source>
</evidence>
<dbReference type="OrthoDB" id="9803968at2"/>
<dbReference type="Gene3D" id="3.30.300.30">
    <property type="match status" value="1"/>
</dbReference>
<protein>
    <submittedName>
        <fullName evidence="3">Long-chain fatty acid--CoA ligase</fullName>
    </submittedName>
</protein>
<accession>A0A4P6MZC0</accession>
<organism evidence="3 4">
    <name type="scientific">Janibacter limosus</name>
    <dbReference type="NCBI Taxonomy" id="53458"/>
    <lineage>
        <taxon>Bacteria</taxon>
        <taxon>Bacillati</taxon>
        <taxon>Actinomycetota</taxon>
        <taxon>Actinomycetes</taxon>
        <taxon>Micrococcales</taxon>
        <taxon>Intrasporangiaceae</taxon>
        <taxon>Janibacter</taxon>
    </lineage>
</organism>
<dbReference type="EMBL" id="CP036164">
    <property type="protein sequence ID" value="QBF47123.1"/>
    <property type="molecule type" value="Genomic_DNA"/>
</dbReference>
<dbReference type="Pfam" id="PF00501">
    <property type="entry name" value="AMP-binding"/>
    <property type="match status" value="1"/>
</dbReference>
<evidence type="ECO:0000259" key="1">
    <source>
        <dbReference type="Pfam" id="PF00501"/>
    </source>
</evidence>
<dbReference type="PANTHER" id="PTHR43201:SF32">
    <property type="entry name" value="2-SUCCINYLBENZOATE--COA LIGASE, CHLOROPLASTIC_PEROXISOMAL"/>
    <property type="match status" value="1"/>
</dbReference>
<keyword evidence="3" id="KW-0436">Ligase</keyword>
<dbReference type="InterPro" id="IPR000873">
    <property type="entry name" value="AMP-dep_synth/lig_dom"/>
</dbReference>
<feature type="domain" description="AMP-binding enzyme C-terminal" evidence="2">
    <location>
        <begin position="410"/>
        <end position="485"/>
    </location>
</feature>
<dbReference type="Gene3D" id="3.40.50.12780">
    <property type="entry name" value="N-terminal domain of ligase-like"/>
    <property type="match status" value="1"/>
</dbReference>
<dbReference type="InterPro" id="IPR045851">
    <property type="entry name" value="AMP-bd_C_sf"/>
</dbReference>